<evidence type="ECO:0008006" key="4">
    <source>
        <dbReference type="Google" id="ProtNLM"/>
    </source>
</evidence>
<evidence type="ECO:0000313" key="3">
    <source>
        <dbReference type="Proteomes" id="UP000233256"/>
    </source>
</evidence>
<gene>
    <name evidence="2" type="ORF">CVV64_12260</name>
</gene>
<evidence type="ECO:0000313" key="2">
    <source>
        <dbReference type="EMBL" id="PKK89918.1"/>
    </source>
</evidence>
<feature type="transmembrane region" description="Helical" evidence="1">
    <location>
        <begin position="364"/>
        <end position="381"/>
    </location>
</feature>
<feature type="transmembrane region" description="Helical" evidence="1">
    <location>
        <begin position="106"/>
        <end position="125"/>
    </location>
</feature>
<keyword evidence="1" id="KW-0472">Membrane</keyword>
<feature type="transmembrane region" description="Helical" evidence="1">
    <location>
        <begin position="198"/>
        <end position="219"/>
    </location>
</feature>
<name>A0A2N1PNJ2_9BACT</name>
<feature type="transmembrane region" description="Helical" evidence="1">
    <location>
        <begin position="83"/>
        <end position="100"/>
    </location>
</feature>
<sequence length="527" mass="59244">MINRFFLLVLLLACGFLLLLEVRLSLDWPLGIDTSLIHYATTRIIDQGLLPYSQIFETSMPGTFALHGLFIELFGASASAFRIADLFFVALMMLMTGSLLSPFGKFASWGGGICFGLIYLGLGPNMSLQRDILGYSFVLTAVWTALRFPRNPMAGCLISGLFLGIASTVKPHLIIGSIPAIAAILMGPWKKKCTFRRMASLFFAALIFPGILCLVYLITTDTISSFLDMTGSYLPLHLSLNRWHEFMNPGERWPWILSQFLYVGAGTALAWWISSLFALGGIWLVSRKKAAKMTNIVFETRPLSRARARTAVVLALIWLCFWIYPVPAGKFWLYHWLPFKHACVMVSAMALWFMKEHCGHGSSLAGAVIVIAFMVVIKTGIPMEKSIALQAATGFFPAPDDGRPLIVSSYLKKHLRPGDTVQPLDWTRGVVHGLLLAKANLATSFMYDYHFYHHVHSPFIKALRERFMKELKNSRPRFIIETPLDKPWVSGPGTTREFSELRKWMAVNYHLVERECNLLIYERGAAQ</sequence>
<dbReference type="EMBL" id="PGXC01000010">
    <property type="protein sequence ID" value="PKK89918.1"/>
    <property type="molecule type" value="Genomic_DNA"/>
</dbReference>
<feature type="transmembrane region" description="Helical" evidence="1">
    <location>
        <begin position="306"/>
        <end position="325"/>
    </location>
</feature>
<proteinExistence type="predicted"/>
<keyword evidence="1" id="KW-0812">Transmembrane</keyword>
<keyword evidence="1" id="KW-1133">Transmembrane helix</keyword>
<dbReference type="AlphaFoldDB" id="A0A2N1PNJ2"/>
<feature type="transmembrane region" description="Helical" evidence="1">
    <location>
        <begin position="161"/>
        <end position="186"/>
    </location>
</feature>
<dbReference type="Proteomes" id="UP000233256">
    <property type="component" value="Unassembled WGS sequence"/>
</dbReference>
<reference evidence="2 3" key="1">
    <citation type="journal article" date="2017" name="ISME J.">
        <title>Potential for microbial H2 and metal transformations associated with novel bacteria and archaea in deep terrestrial subsurface sediments.</title>
        <authorList>
            <person name="Hernsdorf A.W."/>
            <person name="Amano Y."/>
            <person name="Miyakawa K."/>
            <person name="Ise K."/>
            <person name="Suzuki Y."/>
            <person name="Anantharaman K."/>
            <person name="Probst A."/>
            <person name="Burstein D."/>
            <person name="Thomas B.C."/>
            <person name="Banfield J.F."/>
        </authorList>
    </citation>
    <scope>NUCLEOTIDE SEQUENCE [LARGE SCALE GENOMIC DNA]</scope>
    <source>
        <strain evidence="2">HGW-Wallbacteria-1</strain>
    </source>
</reference>
<protein>
    <recommendedName>
        <fullName evidence="4">Glycosyltransferase RgtA/B/C/D-like domain-containing protein</fullName>
    </recommendedName>
</protein>
<accession>A0A2N1PNJ2</accession>
<comment type="caution">
    <text evidence="2">The sequence shown here is derived from an EMBL/GenBank/DDBJ whole genome shotgun (WGS) entry which is preliminary data.</text>
</comment>
<evidence type="ECO:0000256" key="1">
    <source>
        <dbReference type="SAM" id="Phobius"/>
    </source>
</evidence>
<organism evidence="2 3">
    <name type="scientific">Candidatus Wallbacteria bacterium HGW-Wallbacteria-1</name>
    <dbReference type="NCBI Taxonomy" id="2013854"/>
    <lineage>
        <taxon>Bacteria</taxon>
        <taxon>Candidatus Walliibacteriota</taxon>
    </lineage>
</organism>
<feature type="transmembrane region" description="Helical" evidence="1">
    <location>
        <begin position="260"/>
        <end position="285"/>
    </location>
</feature>
<feature type="transmembrane region" description="Helical" evidence="1">
    <location>
        <begin position="331"/>
        <end position="352"/>
    </location>
</feature>